<gene>
    <name evidence="2" type="ORF">P5F74_12570</name>
</gene>
<feature type="region of interest" description="Disordered" evidence="1">
    <location>
        <begin position="14"/>
        <end position="88"/>
    </location>
</feature>
<organism evidence="2 3">
    <name type="scientific">Shouchella miscanthi</name>
    <dbReference type="NCBI Taxonomy" id="2598861"/>
    <lineage>
        <taxon>Bacteria</taxon>
        <taxon>Bacillati</taxon>
        <taxon>Bacillota</taxon>
        <taxon>Bacilli</taxon>
        <taxon>Bacillales</taxon>
        <taxon>Bacillaceae</taxon>
        <taxon>Shouchella</taxon>
    </lineage>
</organism>
<keyword evidence="3" id="KW-1185">Reference proteome</keyword>
<feature type="compositionally biased region" description="Basic and acidic residues" evidence="1">
    <location>
        <begin position="28"/>
        <end position="42"/>
    </location>
</feature>
<accession>A0ABU6NN63</accession>
<comment type="caution">
    <text evidence="2">The sequence shown here is derived from an EMBL/GenBank/DDBJ whole genome shotgun (WGS) entry which is preliminary data.</text>
</comment>
<dbReference type="Proteomes" id="UP001341820">
    <property type="component" value="Unassembled WGS sequence"/>
</dbReference>
<evidence type="ECO:0000256" key="1">
    <source>
        <dbReference type="SAM" id="MobiDB-lite"/>
    </source>
</evidence>
<evidence type="ECO:0000313" key="2">
    <source>
        <dbReference type="EMBL" id="MED4128974.1"/>
    </source>
</evidence>
<name>A0ABU6NN63_9BACI</name>
<sequence>EKVSFFLERKAQKSCASTEASQTKKMAVKYEHDKKEQQEKTSKGSSVHAPVRRKGCFRKSFMGSIVEQSTRGTTPKKTTLKPRDVARQ</sequence>
<protein>
    <submittedName>
        <fullName evidence="2">Uncharacterized protein</fullName>
    </submittedName>
</protein>
<reference evidence="2 3" key="1">
    <citation type="submission" date="2023-03" db="EMBL/GenBank/DDBJ databases">
        <title>Bacillus Genome Sequencing.</title>
        <authorList>
            <person name="Dunlap C."/>
        </authorList>
    </citation>
    <scope>NUCLEOTIDE SEQUENCE [LARGE SCALE GENOMIC DNA]</scope>
    <source>
        <strain evidence="2 3">B-4107</strain>
    </source>
</reference>
<feature type="compositionally biased region" description="Polar residues" evidence="1">
    <location>
        <begin position="14"/>
        <end position="24"/>
    </location>
</feature>
<dbReference type="RefSeq" id="WP_328237693.1">
    <property type="nucleotide sequence ID" value="NZ_JAROAS010000024.1"/>
</dbReference>
<proteinExistence type="predicted"/>
<evidence type="ECO:0000313" key="3">
    <source>
        <dbReference type="Proteomes" id="UP001341820"/>
    </source>
</evidence>
<feature type="non-terminal residue" evidence="2">
    <location>
        <position position="1"/>
    </location>
</feature>
<feature type="compositionally biased region" description="Polar residues" evidence="1">
    <location>
        <begin position="66"/>
        <end position="77"/>
    </location>
</feature>
<dbReference type="EMBL" id="JAROAS010000024">
    <property type="protein sequence ID" value="MED4128974.1"/>
    <property type="molecule type" value="Genomic_DNA"/>
</dbReference>